<dbReference type="PANTHER" id="PTHR47893:SF1">
    <property type="entry name" value="REGULATORY PROTEIN PCHR"/>
    <property type="match status" value="1"/>
</dbReference>
<keyword evidence="2" id="KW-0238">DNA-binding</keyword>
<keyword evidence="6" id="KW-1185">Reference proteome</keyword>
<dbReference type="InterPro" id="IPR053142">
    <property type="entry name" value="PchR_regulatory_protein"/>
</dbReference>
<dbReference type="PROSITE" id="PS00041">
    <property type="entry name" value="HTH_ARAC_FAMILY_1"/>
    <property type="match status" value="1"/>
</dbReference>
<feature type="domain" description="HTH araC/xylS-type" evidence="4">
    <location>
        <begin position="226"/>
        <end position="326"/>
    </location>
</feature>
<keyword evidence="1" id="KW-0805">Transcription regulation</keyword>
<reference evidence="5 6" key="1">
    <citation type="journal article" date="2020" name="Int. J. Syst. Evol. Microbiol.">
        <title>Reclassification of Streptomyces castelarensis and Streptomyces sporoclivatus as later heterotypic synonyms of Streptomyces antimycoticus.</title>
        <authorList>
            <person name="Komaki H."/>
            <person name="Tamura T."/>
        </authorList>
    </citation>
    <scope>NUCLEOTIDE SEQUENCE [LARGE SCALE GENOMIC DNA]</scope>
    <source>
        <strain evidence="5 6">NBRC 13459</strain>
    </source>
</reference>
<protein>
    <submittedName>
        <fullName evidence="5">Transcriptional regulator</fullName>
    </submittedName>
</protein>
<organism evidence="5 6">
    <name type="scientific">Streptomyces violaceusniger</name>
    <dbReference type="NCBI Taxonomy" id="68280"/>
    <lineage>
        <taxon>Bacteria</taxon>
        <taxon>Bacillati</taxon>
        <taxon>Actinomycetota</taxon>
        <taxon>Actinomycetes</taxon>
        <taxon>Kitasatosporales</taxon>
        <taxon>Streptomycetaceae</taxon>
        <taxon>Streptomyces</taxon>
        <taxon>Streptomyces violaceusniger group</taxon>
    </lineage>
</organism>
<dbReference type="AlphaFoldDB" id="A0A4D4L1Y1"/>
<dbReference type="GO" id="GO:0003700">
    <property type="term" value="F:DNA-binding transcription factor activity"/>
    <property type="evidence" value="ECO:0007669"/>
    <property type="project" value="InterPro"/>
</dbReference>
<dbReference type="InterPro" id="IPR018062">
    <property type="entry name" value="HTH_AraC-typ_CS"/>
</dbReference>
<dbReference type="InterPro" id="IPR020449">
    <property type="entry name" value="Tscrpt_reg_AraC-type_HTH"/>
</dbReference>
<dbReference type="InterPro" id="IPR009057">
    <property type="entry name" value="Homeodomain-like_sf"/>
</dbReference>
<dbReference type="Pfam" id="PF12833">
    <property type="entry name" value="HTH_18"/>
    <property type="match status" value="1"/>
</dbReference>
<dbReference type="SUPFAM" id="SSF46689">
    <property type="entry name" value="Homeodomain-like"/>
    <property type="match status" value="1"/>
</dbReference>
<evidence type="ECO:0000256" key="1">
    <source>
        <dbReference type="ARBA" id="ARBA00023015"/>
    </source>
</evidence>
<dbReference type="InterPro" id="IPR018060">
    <property type="entry name" value="HTH_AraC"/>
</dbReference>
<dbReference type="Proteomes" id="UP000301309">
    <property type="component" value="Unassembled WGS sequence"/>
</dbReference>
<comment type="caution">
    <text evidence="5">The sequence shown here is derived from an EMBL/GenBank/DDBJ whole genome shotgun (WGS) entry which is preliminary data.</text>
</comment>
<name>A0A4D4L1Y1_STRVO</name>
<dbReference type="GO" id="GO:0043565">
    <property type="term" value="F:sequence-specific DNA binding"/>
    <property type="evidence" value="ECO:0007669"/>
    <property type="project" value="InterPro"/>
</dbReference>
<dbReference type="SMART" id="SM00342">
    <property type="entry name" value="HTH_ARAC"/>
    <property type="match status" value="1"/>
</dbReference>
<keyword evidence="3" id="KW-0804">Transcription</keyword>
<evidence type="ECO:0000313" key="6">
    <source>
        <dbReference type="Proteomes" id="UP000301309"/>
    </source>
</evidence>
<evidence type="ECO:0000256" key="3">
    <source>
        <dbReference type="ARBA" id="ARBA00023163"/>
    </source>
</evidence>
<evidence type="ECO:0000313" key="5">
    <source>
        <dbReference type="EMBL" id="GDY52049.1"/>
    </source>
</evidence>
<dbReference type="PRINTS" id="PR00032">
    <property type="entry name" value="HTHARAC"/>
</dbReference>
<evidence type="ECO:0000256" key="2">
    <source>
        <dbReference type="ARBA" id="ARBA00023125"/>
    </source>
</evidence>
<evidence type="ECO:0000259" key="4">
    <source>
        <dbReference type="PROSITE" id="PS01124"/>
    </source>
</evidence>
<proteinExistence type="predicted"/>
<dbReference type="PROSITE" id="PS01124">
    <property type="entry name" value="HTH_ARAC_FAMILY_2"/>
    <property type="match status" value="1"/>
</dbReference>
<dbReference type="Gene3D" id="1.10.10.60">
    <property type="entry name" value="Homeodomain-like"/>
    <property type="match status" value="1"/>
</dbReference>
<accession>A0A4D4L1Y1</accession>
<gene>
    <name evidence="5" type="ORF">SVIO_026720</name>
</gene>
<dbReference type="EMBL" id="BJHW01000001">
    <property type="protein sequence ID" value="GDY52049.1"/>
    <property type="molecule type" value="Genomic_DNA"/>
</dbReference>
<sequence>MSGLTDTESGPGVPRGKVAADVISPSARGKASTLLRHKWNVQVGKAVPLPPAELAGAGDYRVSIRGCRVHDALFANIRYDSTMFDGTWVDAQYFSDLVVMDVVRRGTWHFTRARGRDKVAVSAGQFIVRYNNPSWRFAVQSHTTQKLILPVAPLGPLIRKRPVLGPVDSAEMRLLLAHVHTVDTELNELSPAGLQSARNTLVELVMGVLRQKVDGAEPQLAPSLVQAAKDVVNSHLAHADLSPSMLARELNVSVRTLHRAFAATNESVSTYIRDQRLEQARLALTRFIDRPSVSELAAHLQFADSSHFIRAFKKHYGQTPVQYARFHGHRAAP</sequence>
<dbReference type="OrthoDB" id="9799345at2"/>
<dbReference type="PANTHER" id="PTHR47893">
    <property type="entry name" value="REGULATORY PROTEIN PCHR"/>
    <property type="match status" value="1"/>
</dbReference>